<feature type="domain" description="C2" evidence="2">
    <location>
        <begin position="1"/>
        <end position="101"/>
    </location>
</feature>
<name>A0A1V9Y764_9STRA</name>
<proteinExistence type="predicted"/>
<evidence type="ECO:0000313" key="3">
    <source>
        <dbReference type="EMBL" id="OQR81546.1"/>
    </source>
</evidence>
<gene>
    <name evidence="3" type="ORF">THRCLA_11629</name>
</gene>
<dbReference type="Pfam" id="PF00168">
    <property type="entry name" value="C2"/>
    <property type="match status" value="1"/>
</dbReference>
<dbReference type="PROSITE" id="PS50004">
    <property type="entry name" value="C2"/>
    <property type="match status" value="1"/>
</dbReference>
<accession>A0A1V9Y764</accession>
<feature type="region of interest" description="Disordered" evidence="1">
    <location>
        <begin position="177"/>
        <end position="222"/>
    </location>
</feature>
<sequence>MLLLEVRVRAARNLIVLDAFRTLSPFCKGSLNSQKLLTSVDAHAGNMPHWFDTMTFTIKDMEKDILQIQVFDSDDIPRGMLGACLFPVRDWKIGQLYDRWYPLFHGTMYAGELHVAVQIFNREDEVIDRETALTRQLTDVEAEEPAPEPPTDIKPRFLPQPGYPAFTALSIEELMRKPSTPSIASTAHEPEVKIWSHPAQPRYPGYPQNMSPFSSTSDQWEA</sequence>
<feature type="compositionally biased region" description="Polar residues" evidence="1">
    <location>
        <begin position="208"/>
        <end position="222"/>
    </location>
</feature>
<dbReference type="CDD" id="cd00030">
    <property type="entry name" value="C2"/>
    <property type="match status" value="1"/>
</dbReference>
<dbReference type="SMART" id="SM00239">
    <property type="entry name" value="C2"/>
    <property type="match status" value="1"/>
</dbReference>
<evidence type="ECO:0000256" key="1">
    <source>
        <dbReference type="SAM" id="MobiDB-lite"/>
    </source>
</evidence>
<organism evidence="3 4">
    <name type="scientific">Thraustotheca clavata</name>
    <dbReference type="NCBI Taxonomy" id="74557"/>
    <lineage>
        <taxon>Eukaryota</taxon>
        <taxon>Sar</taxon>
        <taxon>Stramenopiles</taxon>
        <taxon>Oomycota</taxon>
        <taxon>Saprolegniomycetes</taxon>
        <taxon>Saprolegniales</taxon>
        <taxon>Achlyaceae</taxon>
        <taxon>Thraustotheca</taxon>
    </lineage>
</organism>
<feature type="region of interest" description="Disordered" evidence="1">
    <location>
        <begin position="136"/>
        <end position="157"/>
    </location>
</feature>
<dbReference type="PANTHER" id="PTHR47052:SF3">
    <property type="entry name" value="INGRESSION PROTEIN 1"/>
    <property type="match status" value="1"/>
</dbReference>
<evidence type="ECO:0000313" key="4">
    <source>
        <dbReference type="Proteomes" id="UP000243217"/>
    </source>
</evidence>
<dbReference type="OrthoDB" id="74695at2759"/>
<dbReference type="PANTHER" id="PTHR47052">
    <property type="entry name" value="CONSERVED SERINE PROLINE-RICH PROTEIN (AFU_ORTHOLOGUE AFUA_2G01790)"/>
    <property type="match status" value="1"/>
</dbReference>
<reference evidence="3 4" key="1">
    <citation type="journal article" date="2014" name="Genome Biol. Evol.">
        <title>The secreted proteins of Achlya hypogyna and Thraustotheca clavata identify the ancestral oomycete secretome and reveal gene acquisitions by horizontal gene transfer.</title>
        <authorList>
            <person name="Misner I."/>
            <person name="Blouin N."/>
            <person name="Leonard G."/>
            <person name="Richards T.A."/>
            <person name="Lane C.E."/>
        </authorList>
    </citation>
    <scope>NUCLEOTIDE SEQUENCE [LARGE SCALE GENOMIC DNA]</scope>
    <source>
        <strain evidence="3 4">ATCC 34112</strain>
    </source>
</reference>
<keyword evidence="4" id="KW-1185">Reference proteome</keyword>
<dbReference type="EMBL" id="JNBS01004962">
    <property type="protein sequence ID" value="OQR81546.1"/>
    <property type="molecule type" value="Genomic_DNA"/>
</dbReference>
<dbReference type="InterPro" id="IPR035892">
    <property type="entry name" value="C2_domain_sf"/>
</dbReference>
<comment type="caution">
    <text evidence="3">The sequence shown here is derived from an EMBL/GenBank/DDBJ whole genome shotgun (WGS) entry which is preliminary data.</text>
</comment>
<dbReference type="InterPro" id="IPR000008">
    <property type="entry name" value="C2_dom"/>
</dbReference>
<dbReference type="SUPFAM" id="SSF49562">
    <property type="entry name" value="C2 domain (Calcium/lipid-binding domain, CaLB)"/>
    <property type="match status" value="1"/>
</dbReference>
<dbReference type="Proteomes" id="UP000243217">
    <property type="component" value="Unassembled WGS sequence"/>
</dbReference>
<protein>
    <recommendedName>
        <fullName evidence="2">C2 domain-containing protein</fullName>
    </recommendedName>
</protein>
<evidence type="ECO:0000259" key="2">
    <source>
        <dbReference type="PROSITE" id="PS50004"/>
    </source>
</evidence>
<dbReference type="InterPro" id="IPR052981">
    <property type="entry name" value="Ingression_C2_domain"/>
</dbReference>
<dbReference type="Gene3D" id="2.60.40.150">
    <property type="entry name" value="C2 domain"/>
    <property type="match status" value="1"/>
</dbReference>
<dbReference type="AlphaFoldDB" id="A0A1V9Y764"/>